<evidence type="ECO:0008006" key="4">
    <source>
        <dbReference type="Google" id="ProtNLM"/>
    </source>
</evidence>
<reference evidence="2 3" key="1">
    <citation type="journal article" date="2018" name="Evol. Lett.">
        <title>Horizontal gene cluster transfer increased hallucinogenic mushroom diversity.</title>
        <authorList>
            <person name="Reynolds H.T."/>
            <person name="Vijayakumar V."/>
            <person name="Gluck-Thaler E."/>
            <person name="Korotkin H.B."/>
            <person name="Matheny P.B."/>
            <person name="Slot J.C."/>
        </authorList>
    </citation>
    <scope>NUCLEOTIDE SEQUENCE [LARGE SCALE GENOMIC DNA]</scope>
    <source>
        <strain evidence="2 3">SRW20</strain>
    </source>
</reference>
<feature type="region of interest" description="Disordered" evidence="1">
    <location>
        <begin position="93"/>
        <end position="136"/>
    </location>
</feature>
<dbReference type="GO" id="GO:0005634">
    <property type="term" value="C:nucleus"/>
    <property type="evidence" value="ECO:0007669"/>
    <property type="project" value="TreeGrafter"/>
</dbReference>
<accession>A0A409YNN3</accession>
<dbReference type="InParanoid" id="A0A409YNN3"/>
<protein>
    <recommendedName>
        <fullName evidence="4">Tetratricopeptide repeat protein 39B</fullName>
    </recommendedName>
</protein>
<proteinExistence type="predicted"/>
<keyword evidence="3" id="KW-1185">Reference proteome</keyword>
<dbReference type="EMBL" id="NHYE01000582">
    <property type="protein sequence ID" value="PPR04693.1"/>
    <property type="molecule type" value="Genomic_DNA"/>
</dbReference>
<dbReference type="PANTHER" id="PTHR31859:SF1">
    <property type="entry name" value="TETRATRICOPEPTIDE REPEAT PROTEIN 39C"/>
    <property type="match status" value="1"/>
</dbReference>
<feature type="region of interest" description="Disordered" evidence="1">
    <location>
        <begin position="644"/>
        <end position="671"/>
    </location>
</feature>
<dbReference type="Proteomes" id="UP000284706">
    <property type="component" value="Unassembled WGS sequence"/>
</dbReference>
<gene>
    <name evidence="2" type="ORF">CVT26_015018</name>
</gene>
<sequence length="829" mass="91068">MPIGNLFRLSTTAPSPKPSAVSSSSSASSPTTPSSASTASTSQGGSDSDSDTINTSRAANSGADDALLTPATPASMYQYQEQDTDKELDTLASATSTNGSSNGNTAATPSGTPKPNLYTPKYTSPPPTRQPYTPDMALSDIPAVTYALDLFLQSKMLESEAYLKEQDKDMERLYIATGFGLIQCVKGLMSYEDAVCILFDLLPTRGQYPDHFHHQDLLAGIQHTKQGNHIASLHRKKAAFLGSKLAGYVVSSVSGSSVQWIKGMTDVERHAELVYAESLFEKALLGIVYSGDWLAFIKEALNMRTTISVYRQLGAYLEHMDSLSTPPGTPNPAVDADFRSGVLLGVGMSHIILSLMPGKLATLVELFGYKGDRKYGLECLMKAGGWVEGESEPRIGAFDEGVRRSICDMCLLIFHLVLSSFTFSGVSIPLASQIIRYNLKRYPTGVFFLFGAGRLALMRSKPREAIDYYERAMQAQGQYRNLHHISFWEIAVANFALWEVGEGARCWRELEREATWSKAIYSYGLAVCLIEISKSQSDEKQRKETLEEASKLMEKVPGLRQKIAGKSIPLEKFVARKARKFHSQNQRLLLPALEMAYVFMGIAHAPRRVILDKMLPEVRAALGELGWEDQVGLEGTFSEKVEVNGQKEGKGSQRHGGVRERKDRGQVESTYGEKRGGGYWDDFALAMFLRGVCMRYVAYPDPDAEIDEADYLPTPGLASISKEEAEREAEASFRAVFEHGLKIELDHQLVYHAHYELGRLLACQGGSSHLASAKSEFDLVLSGKPLEVGPSGKKGKYSMENALHMRTHAAMDVLEAMISGAGEKVGRRL</sequence>
<name>A0A409YNN3_9AGAR</name>
<dbReference type="GO" id="GO:0005741">
    <property type="term" value="C:mitochondrial outer membrane"/>
    <property type="evidence" value="ECO:0007669"/>
    <property type="project" value="TreeGrafter"/>
</dbReference>
<dbReference type="GO" id="GO:0005829">
    <property type="term" value="C:cytosol"/>
    <property type="evidence" value="ECO:0007669"/>
    <property type="project" value="TreeGrafter"/>
</dbReference>
<evidence type="ECO:0000313" key="2">
    <source>
        <dbReference type="EMBL" id="PPR04693.1"/>
    </source>
</evidence>
<dbReference type="Pfam" id="PF10300">
    <property type="entry name" value="Iml2-TPR_39"/>
    <property type="match status" value="1"/>
</dbReference>
<evidence type="ECO:0000313" key="3">
    <source>
        <dbReference type="Proteomes" id="UP000284706"/>
    </source>
</evidence>
<dbReference type="PANTHER" id="PTHR31859">
    <property type="entry name" value="TETRATRICOPEPTIDE REPEAT PROTEIN 39 FAMILY MEMBER"/>
    <property type="match status" value="1"/>
</dbReference>
<dbReference type="OrthoDB" id="43460at2759"/>
<organism evidence="2 3">
    <name type="scientific">Gymnopilus dilepis</name>
    <dbReference type="NCBI Taxonomy" id="231916"/>
    <lineage>
        <taxon>Eukaryota</taxon>
        <taxon>Fungi</taxon>
        <taxon>Dikarya</taxon>
        <taxon>Basidiomycota</taxon>
        <taxon>Agaricomycotina</taxon>
        <taxon>Agaricomycetes</taxon>
        <taxon>Agaricomycetidae</taxon>
        <taxon>Agaricales</taxon>
        <taxon>Agaricineae</taxon>
        <taxon>Hymenogastraceae</taxon>
        <taxon>Gymnopilus</taxon>
    </lineage>
</organism>
<evidence type="ECO:0000256" key="1">
    <source>
        <dbReference type="SAM" id="MobiDB-lite"/>
    </source>
</evidence>
<feature type="region of interest" description="Disordered" evidence="1">
    <location>
        <begin position="1"/>
        <end position="71"/>
    </location>
</feature>
<feature type="compositionally biased region" description="Low complexity" evidence="1">
    <location>
        <begin position="93"/>
        <end position="108"/>
    </location>
</feature>
<dbReference type="InterPro" id="IPR019412">
    <property type="entry name" value="IML2/TPR_39"/>
</dbReference>
<feature type="compositionally biased region" description="Polar residues" evidence="1">
    <location>
        <begin position="43"/>
        <end position="59"/>
    </location>
</feature>
<comment type="caution">
    <text evidence="2">The sequence shown here is derived from an EMBL/GenBank/DDBJ whole genome shotgun (WGS) entry which is preliminary data.</text>
</comment>
<dbReference type="AlphaFoldDB" id="A0A409YNN3"/>
<feature type="compositionally biased region" description="Low complexity" evidence="1">
    <location>
        <begin position="10"/>
        <end position="42"/>
    </location>
</feature>